<dbReference type="CDD" id="cd08952">
    <property type="entry name" value="KR_1_SDR_x"/>
    <property type="match status" value="2"/>
</dbReference>
<dbReference type="InterPro" id="IPR032821">
    <property type="entry name" value="PKS_assoc"/>
</dbReference>
<dbReference type="InterPro" id="IPR001031">
    <property type="entry name" value="Thioesterase"/>
</dbReference>
<dbReference type="InterPro" id="IPR020806">
    <property type="entry name" value="PKS_PP-bd"/>
</dbReference>
<keyword evidence="12" id="KW-1185">Reference proteome</keyword>
<dbReference type="PROSITE" id="PS52004">
    <property type="entry name" value="KS3_2"/>
    <property type="match status" value="2"/>
</dbReference>
<sequence length="3368" mass="346423">MQNEEKLLDFLKQTTAKLRDTRAQLREVTERDREPIAVVGMACRYPGGVRTPEELWELLAAGGDAIEGFPTDRGWDLETLFDPSPDAVFTSDVSQAGFLSEATDFDAAFFGISPREALAMDPQQRVMLETSWEAIERAGIDPAGLRGTPTSVFVGASPSDYANSGGDISGSEAHLITGTSMSVLSGRVAYTLGLTGPAVSVDTACSSSLVAVHLAVQSLRAGECTMALAGGVTVLVGPGAFVGFSAQNGLAPDGRCKAFGAGADGMGMAEGVGVVVLERLSDARRNGHKVLATIVGSAHNQDGASNGLSAPNGPSQRRVIRAALSNARLTTADVDVVEAHGTGTTLGDPIEAQALLETYGQGHPADRPLWLGSIKSNLGHTQQAAGVAGVIKMVLALQHGVLPQTLHAAEPTPHVDWSAGHVRLLQEAVEWPAGDQPRRAGISAFGISGTNAHLILEEAPAEEPAAAEAASGDSGADRTPLLRDDAGLMPFVLSGRSVSALVDQAERLRGHVVARPELVASDVARSLITTRSVFERRAVVLGSGRDDLVAGLAAVATDQPAPGVVSGAVAPAGVGKTVFVFPGQGSQWVGMGRELAESSPVFAARLAECAAALAPFVEWELEDVLAGEYGFEAADVVQPALWAVMVSLAAVWEAAGVVPKAVVGHSQGEIAAAAVAGILSLEDAAKVVVLRSRTLTALAGRGGMLSIAEPADAVRERIAPFGERLSVAAVNGPSATVVSGYPDALREVKEACPESARARMIPVDYASHSPQVDELRNEILTVLEGIAPRETRIPMISAMSGDMITGPEMDAEYWFASLREPVEFDRAVRTLVGTGHGTFVEVSPHPVLTPAISATDGPDAQAPAAFGTLRRDDGGADRLLRSFAEAFVRGVAVDWPVVLPDGGVGVGGFVELPTYAFQRRRYWPEFPDRVPGVVGDVVAGLRYRVVWESLGVLSGGVLSGTWLVVTSSAEVGLAAEVARVVSGVGGADVRVVEVDGVDGVGREALGVAVAGAVDGVAGVVSLLGLDEVGVVGGGVVPGGVVATAGLVGALVDVGVEVPVWALTRGGVGVLPGEVPSVAQSQVWALGQTAGLELARLWGGVVDVPEEFDEVVGAGLVAVLAGGRGGEDQVALRGSAGVFGRRLVRAPRSEDAGERAVFVPGGSALITGGTGMIGGRTARLFAGRGAKRLVLVSRSGPSAAGVASLAADLAAAGSTVEVLSCDVAERAEVGALLDRISATGPELSTVVHSAGAEHGAAVAEMTAEDLRAASAVKVGGALHLHELTLERGLDLDAFVTFSSGAAVWGSGGLAAYGAANAALDALVARRRGAGLAGTSVAWGLWGGGGMGAGEAGEQLSSYGLRPMAAERGIQGLAQALDDGEDLLVVADIDWDRFLPTYTVYRPSPLLSTLPEAIRAHAAEAEADAAATTEVTPLIRRLTALPPAEREAALTEAVRAEAAAALGHADAAEIDPDQAFRDMGFDSVMAVSLRNRLGEVTALRLPSTVVFDYPSVTALAARMYGDLFGNAAPVAEVVPVPRHSPADDDPIVIVGMACRYPGGATTPERLWSLLADGTDAISPVPDYRAWDIQSEFGREGGYVYEAAEFDAAFFGIGPNEALAMDPQQRVLLEVSWEALERAGIDPTSLRGSRTGVFVGGWMQLYTHALIGSTANMLDSTPVSDGGAVLSGRVSYVLGLEGPSLTIDTACSASLAALHLAAQALRSGECELALVGGVTVMSDPGAFGYGSNMGLSPNGRSKAFSASADGMGMGEGAGMLAVERLSDARRLGHPVLAVVRGTAVNQDGASNGFTAPSGLAQQRVIRAALASGGLTPDQVDAVEAHGTGTVLGDPIEASALLATYGQERPEGRPLWLGSIKSNIGHAQAAAGVAGLMKMVLSMRHGTLPPTLYSEQPSEQIDWESGEVRLLTERRPWSARDGAPRRAGISSFGISGTNAHIILEEPPTEPLSLPTTGGNDEDGQEQGQGQGQAEVPVLGPDVQVVAWPLSARGQEALAAQADRVLPLARDAEGAEPAAVARALVTRRSLFSHRAVVVGADRAALAEGLSAVAEARPDAAAAVGTIPTGGPGRTVFLFPGQGSQWVGMGRRMLAESPLFAAEFTRCAEALAPHIEWDPYAVLEQAEGAPPVEGPEVLQPVLWAVMVSLASVWRAAGVRPDVVVGHSQGEIAAAAVAGILSLEDAARVVAVRARMLAGLGVDGGMLSVVLPAHEVAELLKPWEGRLSVAAVNSPLSTVVTGEPEALLKFERKLRKQRVMRWRIPVSGFVAHSRLCEPLAGTLPAALAGIEPRSGETPFFSTVEGRLIDGTELGPDYWYANVRQSVRFAEAVEALAASGHRSFVEVSAHPVLLTAVEEVLVPRADLPDPVLIDTLRRDDGGADRLLRSFAEAFVRGLPVDWPVVLPDGGAGFDGFVELPTYAFQRRRYWPEFPDRVPGVVGDVVAGLRYRVVWESFGVLSGGVLSGTWLVVTSSAEVGLAAEVARVVSGVGGADVRVVEVDGVDGVGREALGVAVAGAVDGVAGVVSLLGLDEVGVAGGGVVPGGVVATAGLVGALVDVGVEVPVWALTRGGVGVLPGEVPSVAQSQVWALGQTAGLELARLWGGVVDVPEEFDEVVGAGLVAVLAGGRGGEDQVALRGSAGVFGRRLVRAPRSEDAGERAVFVPGGSALITGGTGMIGGRTARLFAGRGAKRLVLVSRSGPSAAGVASLAADLAAAGSTVEVLSCDVAERAEVGALLDRISATGPELSTVVHSAGTATGALVVDTTAAELEAVSAVKVGGALHLHELTLERGVDLDAFVTFSSGAAVWGSGILAAYGAANAALDALVARRRGAGLAGTSVAWGLWGGGGMGAGEAGEQLSSYGLRPMAAERGIQGLAQALDDGEDLLVVADIDWDRFLQTYTVYRPSPLLSTLPEAIRAHAAEAENEQEAETSIEAAALRKRLAAAPSPLERETILLDVVREHAAAVLGHTGAAAVQPDSTFLEQGFNSLSAVELRNRLARVTGLRLTGPMMLDHPTPTATAAHLRELFATDQAGRQGGTDQPAPRFLLPAAPQAQDGPPAGPSDPGAAASSSLTALYLRAHGSGRGADAMRMITGLGAFRPSFTSPEELAGIPPLVPLTRGPEGPTLICLPSFGGTADAQEFVRLAHGFRGKRQILAVTVPGYIPGEPLAAGPDALLDLYAGTVLASPEAAPDAGPFVLVGYSSGGVTAHALAARLAERGRPPAALVLLDTFTPDRAGVSDEVISELPAAVLANNVGADGIGGDDWLIACGHYYDFDWRAHLPHAADLPTLLIRHADGDDGAADFVQVPWAYSGDVTPVAVPGDHFSMIGSRAETTALAVESWLATRFTATQDRDDD</sequence>
<dbReference type="Gene3D" id="3.40.50.1820">
    <property type="entry name" value="alpha/beta hydrolase"/>
    <property type="match status" value="1"/>
</dbReference>
<dbReference type="Gene3D" id="3.30.70.3290">
    <property type="match status" value="2"/>
</dbReference>
<feature type="coiled-coil region" evidence="7">
    <location>
        <begin position="1"/>
        <end position="31"/>
    </location>
</feature>
<protein>
    <submittedName>
        <fullName evidence="11">Type I polyketide synthase</fullName>
    </submittedName>
</protein>
<dbReference type="PROSITE" id="PS00606">
    <property type="entry name" value="KS3_1"/>
    <property type="match status" value="2"/>
</dbReference>
<dbReference type="InterPro" id="IPR016036">
    <property type="entry name" value="Malonyl_transacylase_ACP-bd"/>
</dbReference>
<keyword evidence="1" id="KW-0596">Phosphopantetheine</keyword>
<dbReference type="InterPro" id="IPR014043">
    <property type="entry name" value="Acyl_transferase_dom"/>
</dbReference>
<evidence type="ECO:0000256" key="2">
    <source>
        <dbReference type="ARBA" id="ARBA00022553"/>
    </source>
</evidence>
<keyword evidence="5" id="KW-0511">Multifunctional enzyme</keyword>
<dbReference type="SMART" id="SM00825">
    <property type="entry name" value="PKS_KS"/>
    <property type="match status" value="2"/>
</dbReference>
<dbReference type="SUPFAM" id="SSF55048">
    <property type="entry name" value="Probable ACP-binding domain of malonyl-CoA ACP transacylase"/>
    <property type="match status" value="2"/>
</dbReference>
<proteinExistence type="predicted"/>
<dbReference type="Pfam" id="PF16197">
    <property type="entry name" value="KAsynt_C_assoc"/>
    <property type="match status" value="2"/>
</dbReference>
<dbReference type="PANTHER" id="PTHR43775:SF51">
    <property type="entry name" value="INACTIVE PHENOLPHTHIOCEROL SYNTHESIS POLYKETIDE SYNTHASE TYPE I PKS1-RELATED"/>
    <property type="match status" value="1"/>
</dbReference>
<dbReference type="InterPro" id="IPR029058">
    <property type="entry name" value="AB_hydrolase_fold"/>
</dbReference>
<dbReference type="InterPro" id="IPR020841">
    <property type="entry name" value="PKS_Beta-ketoAc_synthase_dom"/>
</dbReference>
<dbReference type="InterPro" id="IPR018201">
    <property type="entry name" value="Ketoacyl_synth_AS"/>
</dbReference>
<dbReference type="Gene3D" id="3.40.50.720">
    <property type="entry name" value="NAD(P)-binding Rossmann-like Domain"/>
    <property type="match status" value="2"/>
</dbReference>
<dbReference type="CDD" id="cd00833">
    <property type="entry name" value="PKS"/>
    <property type="match status" value="2"/>
</dbReference>
<evidence type="ECO:0000256" key="1">
    <source>
        <dbReference type="ARBA" id="ARBA00022450"/>
    </source>
</evidence>
<comment type="caution">
    <text evidence="11">The sequence shown here is derived from an EMBL/GenBank/DDBJ whole genome shotgun (WGS) entry which is preliminary data.</text>
</comment>
<feature type="region of interest" description="Disordered" evidence="8">
    <location>
        <begin position="3045"/>
        <end position="3079"/>
    </location>
</feature>
<dbReference type="SMART" id="SM00823">
    <property type="entry name" value="PKS_PP"/>
    <property type="match status" value="2"/>
</dbReference>
<evidence type="ECO:0000256" key="8">
    <source>
        <dbReference type="SAM" id="MobiDB-lite"/>
    </source>
</evidence>
<dbReference type="SUPFAM" id="SSF53901">
    <property type="entry name" value="Thiolase-like"/>
    <property type="match status" value="2"/>
</dbReference>
<dbReference type="Pfam" id="PF00550">
    <property type="entry name" value="PP-binding"/>
    <property type="match status" value="2"/>
</dbReference>
<reference evidence="12" key="1">
    <citation type="submission" date="2023-07" db="EMBL/GenBank/DDBJ databases">
        <title>30 novel species of actinomycetes from the DSMZ collection.</title>
        <authorList>
            <person name="Nouioui I."/>
        </authorList>
    </citation>
    <scope>NUCLEOTIDE SEQUENCE [LARGE SCALE GENOMIC DNA]</scope>
    <source>
        <strain evidence="12">DSM 41886</strain>
    </source>
</reference>
<dbReference type="InterPro" id="IPR036736">
    <property type="entry name" value="ACP-like_sf"/>
</dbReference>
<dbReference type="EMBL" id="JAVREV010000008">
    <property type="protein sequence ID" value="MDT0444127.1"/>
    <property type="molecule type" value="Genomic_DNA"/>
</dbReference>
<dbReference type="SMART" id="SM00827">
    <property type="entry name" value="PKS_AT"/>
    <property type="match status" value="2"/>
</dbReference>
<evidence type="ECO:0000256" key="5">
    <source>
        <dbReference type="ARBA" id="ARBA00023268"/>
    </source>
</evidence>
<evidence type="ECO:0000259" key="10">
    <source>
        <dbReference type="PROSITE" id="PS52004"/>
    </source>
</evidence>
<evidence type="ECO:0000256" key="6">
    <source>
        <dbReference type="ARBA" id="ARBA00023315"/>
    </source>
</evidence>
<dbReference type="SUPFAM" id="SSF52151">
    <property type="entry name" value="FabD/lysophospholipase-like"/>
    <property type="match status" value="2"/>
</dbReference>
<dbReference type="InterPro" id="IPR014030">
    <property type="entry name" value="Ketoacyl_synth_N"/>
</dbReference>
<dbReference type="SMART" id="SM01294">
    <property type="entry name" value="PKS_PP_betabranch"/>
    <property type="match status" value="1"/>
</dbReference>
<feature type="domain" description="Ketosynthase family 3 (KS3)" evidence="10">
    <location>
        <begin position="33"/>
        <end position="458"/>
    </location>
</feature>
<dbReference type="InterPro" id="IPR013968">
    <property type="entry name" value="PKS_KR"/>
</dbReference>
<dbReference type="InterPro" id="IPR016035">
    <property type="entry name" value="Acyl_Trfase/lysoPLipase"/>
</dbReference>
<accession>A0ABU2S5D2</accession>
<dbReference type="InterPro" id="IPR016039">
    <property type="entry name" value="Thiolase-like"/>
</dbReference>
<dbReference type="InterPro" id="IPR036291">
    <property type="entry name" value="NAD(P)-bd_dom_sf"/>
</dbReference>
<keyword evidence="7" id="KW-0175">Coiled coil</keyword>
<dbReference type="PROSITE" id="PS50075">
    <property type="entry name" value="CARRIER"/>
    <property type="match status" value="2"/>
</dbReference>
<evidence type="ECO:0000313" key="12">
    <source>
        <dbReference type="Proteomes" id="UP001183615"/>
    </source>
</evidence>
<feature type="domain" description="Carrier" evidence="9">
    <location>
        <begin position="2964"/>
        <end position="3039"/>
    </location>
</feature>
<dbReference type="PANTHER" id="PTHR43775">
    <property type="entry name" value="FATTY ACID SYNTHASE"/>
    <property type="match status" value="1"/>
</dbReference>
<dbReference type="Proteomes" id="UP001183615">
    <property type="component" value="Unassembled WGS sequence"/>
</dbReference>
<dbReference type="InterPro" id="IPR009081">
    <property type="entry name" value="PP-bd_ACP"/>
</dbReference>
<dbReference type="InterPro" id="IPR050091">
    <property type="entry name" value="PKS_NRPS_Biosynth_Enz"/>
</dbReference>
<evidence type="ECO:0000313" key="11">
    <source>
        <dbReference type="EMBL" id="MDT0444127.1"/>
    </source>
</evidence>
<dbReference type="Pfam" id="PF00109">
    <property type="entry name" value="ketoacyl-synt"/>
    <property type="match status" value="2"/>
</dbReference>
<dbReference type="Pfam" id="PF02801">
    <property type="entry name" value="Ketoacyl-synt_C"/>
    <property type="match status" value="2"/>
</dbReference>
<feature type="region of interest" description="Disordered" evidence="8">
    <location>
        <begin position="1959"/>
        <end position="1985"/>
    </location>
</feature>
<feature type="domain" description="Ketosynthase family 3 (KS3)" evidence="10">
    <location>
        <begin position="1542"/>
        <end position="1957"/>
    </location>
</feature>
<evidence type="ECO:0000256" key="4">
    <source>
        <dbReference type="ARBA" id="ARBA00023194"/>
    </source>
</evidence>
<gene>
    <name evidence="11" type="ORF">RM779_16215</name>
</gene>
<dbReference type="Gene3D" id="3.40.47.10">
    <property type="match status" value="2"/>
</dbReference>
<dbReference type="SMART" id="SM00824">
    <property type="entry name" value="PKS_TE"/>
    <property type="match status" value="1"/>
</dbReference>
<keyword evidence="3" id="KW-0808">Transferase</keyword>
<keyword evidence="4" id="KW-0045">Antibiotic biosynthesis</keyword>
<dbReference type="Gene3D" id="3.40.366.10">
    <property type="entry name" value="Malonyl-Coenzyme A Acyl Carrier Protein, domain 2"/>
    <property type="match status" value="2"/>
</dbReference>
<keyword evidence="2" id="KW-0597">Phosphoprotein</keyword>
<evidence type="ECO:0000256" key="7">
    <source>
        <dbReference type="SAM" id="Coils"/>
    </source>
</evidence>
<evidence type="ECO:0000259" key="9">
    <source>
        <dbReference type="PROSITE" id="PS50075"/>
    </source>
</evidence>
<organism evidence="11 12">
    <name type="scientific">Streptomyces johnsoniae</name>
    <dbReference type="NCBI Taxonomy" id="3075532"/>
    <lineage>
        <taxon>Bacteria</taxon>
        <taxon>Bacillati</taxon>
        <taxon>Actinomycetota</taxon>
        <taxon>Actinomycetes</taxon>
        <taxon>Kitasatosporales</taxon>
        <taxon>Streptomycetaceae</taxon>
        <taxon>Streptomyces</taxon>
    </lineage>
</organism>
<dbReference type="SMART" id="SM00822">
    <property type="entry name" value="PKS_KR"/>
    <property type="match status" value="2"/>
</dbReference>
<dbReference type="Pfam" id="PF00975">
    <property type="entry name" value="Thioesterase"/>
    <property type="match status" value="1"/>
</dbReference>
<dbReference type="Gene3D" id="1.10.1200.10">
    <property type="entry name" value="ACP-like"/>
    <property type="match status" value="2"/>
</dbReference>
<dbReference type="InterPro" id="IPR001227">
    <property type="entry name" value="Ac_transferase_dom_sf"/>
</dbReference>
<dbReference type="Pfam" id="PF08659">
    <property type="entry name" value="KR"/>
    <property type="match status" value="2"/>
</dbReference>
<name>A0ABU2S5D2_9ACTN</name>
<dbReference type="SUPFAM" id="SSF53474">
    <property type="entry name" value="alpha/beta-Hydrolases"/>
    <property type="match status" value="1"/>
</dbReference>
<dbReference type="InterPro" id="IPR057326">
    <property type="entry name" value="KR_dom"/>
</dbReference>
<dbReference type="SUPFAM" id="SSF51735">
    <property type="entry name" value="NAD(P)-binding Rossmann-fold domains"/>
    <property type="match status" value="4"/>
</dbReference>
<dbReference type="InterPro" id="IPR014031">
    <property type="entry name" value="Ketoacyl_synth_C"/>
</dbReference>
<evidence type="ECO:0000256" key="3">
    <source>
        <dbReference type="ARBA" id="ARBA00022679"/>
    </source>
</evidence>
<dbReference type="SUPFAM" id="SSF47336">
    <property type="entry name" value="ACP-like"/>
    <property type="match status" value="1"/>
</dbReference>
<dbReference type="Pfam" id="PF00698">
    <property type="entry name" value="Acyl_transf_1"/>
    <property type="match status" value="2"/>
</dbReference>
<feature type="domain" description="Carrier" evidence="9">
    <location>
        <begin position="1446"/>
        <end position="1521"/>
    </location>
</feature>
<dbReference type="InterPro" id="IPR020802">
    <property type="entry name" value="TesA-like"/>
</dbReference>
<feature type="compositionally biased region" description="Low complexity" evidence="8">
    <location>
        <begin position="3060"/>
        <end position="3079"/>
    </location>
</feature>
<keyword evidence="6" id="KW-0012">Acyltransferase</keyword>